<keyword evidence="1" id="KW-0949">S-adenosyl-L-methionine</keyword>
<dbReference type="PANTHER" id="PTHR43075:SF1">
    <property type="entry name" value="FORMATE LYASE ACTIVATING ENZYME, PUTATIVE (AFU_ORTHOLOGUE AFUA_2G15630)-RELATED"/>
    <property type="match status" value="1"/>
</dbReference>
<dbReference type="PATRIC" id="fig|1392998.3.peg.1514"/>
<dbReference type="AlphaFoldDB" id="A0A062UYU8"/>
<dbReference type="SFLD" id="SFLDS00029">
    <property type="entry name" value="Radical_SAM"/>
    <property type="match status" value="1"/>
</dbReference>
<proteinExistence type="predicted"/>
<dbReference type="RefSeq" id="WP_048090119.1">
    <property type="nucleotide sequence ID" value="NZ_JMIY01000003.1"/>
</dbReference>
<dbReference type="GO" id="GO:0046872">
    <property type="term" value="F:metal ion binding"/>
    <property type="evidence" value="ECO:0007669"/>
    <property type="project" value="UniProtKB-KW"/>
</dbReference>
<dbReference type="Proteomes" id="UP000027153">
    <property type="component" value="Unassembled WGS sequence"/>
</dbReference>
<accession>A0A062UYU8</accession>
<dbReference type="PANTHER" id="PTHR43075">
    <property type="entry name" value="FORMATE LYASE ACTIVATING ENZYME, PUTATIVE (AFU_ORTHOLOGUE AFUA_2G15630)-RELATED"/>
    <property type="match status" value="1"/>
</dbReference>
<evidence type="ECO:0000256" key="1">
    <source>
        <dbReference type="ARBA" id="ARBA00022691"/>
    </source>
</evidence>
<evidence type="ECO:0000256" key="3">
    <source>
        <dbReference type="ARBA" id="ARBA00023004"/>
    </source>
</evidence>
<protein>
    <submittedName>
        <fullName evidence="6">Pyruvate formate lyase activating protein-like uncharacterized Fe-S protein</fullName>
        <ecNumber evidence="6">1.97.1.4</ecNumber>
    </submittedName>
</protein>
<keyword evidence="6" id="KW-0560">Oxidoreductase</keyword>
<evidence type="ECO:0000256" key="2">
    <source>
        <dbReference type="ARBA" id="ARBA00022723"/>
    </source>
</evidence>
<organism evidence="6 7">
    <name type="scientific">Candidatus Methanoperedens nitratireducens</name>
    <dbReference type="NCBI Taxonomy" id="1392998"/>
    <lineage>
        <taxon>Archaea</taxon>
        <taxon>Methanobacteriati</taxon>
        <taxon>Methanobacteriota</taxon>
        <taxon>Stenosarchaea group</taxon>
        <taxon>Methanomicrobia</taxon>
        <taxon>Methanosarcinales</taxon>
        <taxon>ANME-2 cluster</taxon>
        <taxon>Candidatus Methanoperedentaceae</taxon>
        <taxon>Candidatus Methanoperedens</taxon>
    </lineage>
</organism>
<dbReference type="Pfam" id="PF04055">
    <property type="entry name" value="Radical_SAM"/>
    <property type="match status" value="1"/>
</dbReference>
<dbReference type="InterPro" id="IPR007197">
    <property type="entry name" value="rSAM"/>
</dbReference>
<dbReference type="SFLD" id="SFLDG01099">
    <property type="entry name" value="Uncharacterised_Radical_SAM_Su"/>
    <property type="match status" value="1"/>
</dbReference>
<keyword evidence="6" id="KW-0456">Lyase</keyword>
<dbReference type="EMBL" id="JMIY01000003">
    <property type="protein sequence ID" value="KCZ72106.1"/>
    <property type="molecule type" value="Genomic_DNA"/>
</dbReference>
<dbReference type="GO" id="GO:0043365">
    <property type="term" value="F:[formate-C-acetyltransferase]-activating enzyme activity"/>
    <property type="evidence" value="ECO:0007669"/>
    <property type="project" value="UniProtKB-EC"/>
</dbReference>
<evidence type="ECO:0000256" key="4">
    <source>
        <dbReference type="ARBA" id="ARBA00023014"/>
    </source>
</evidence>
<keyword evidence="4" id="KW-0411">Iron-sulfur</keyword>
<dbReference type="OrthoDB" id="371936at2157"/>
<keyword evidence="3" id="KW-0408">Iron</keyword>
<dbReference type="SUPFAM" id="SSF102114">
    <property type="entry name" value="Radical SAM enzymes"/>
    <property type="match status" value="1"/>
</dbReference>
<evidence type="ECO:0000259" key="5">
    <source>
        <dbReference type="Pfam" id="PF04055"/>
    </source>
</evidence>
<reference evidence="6 7" key="1">
    <citation type="journal article" date="2013" name="Nature">
        <title>Anaerobic oxidation of methane coupled to nitrate reduction in a novel archaeal lineage.</title>
        <authorList>
            <person name="Haroon M.F."/>
            <person name="Hu S."/>
            <person name="Shi Y."/>
            <person name="Imelfort M."/>
            <person name="Keller J."/>
            <person name="Hugenholtz P."/>
            <person name="Yuan Z."/>
            <person name="Tyson G.W."/>
        </authorList>
    </citation>
    <scope>NUCLEOTIDE SEQUENCE [LARGE SCALE GENOMIC DNA]</scope>
    <source>
        <strain evidence="6 7">ANME-2d</strain>
    </source>
</reference>
<sequence>MHIQSREPVYLSRYLDVTRDKLPSQFLISQSVNVEFSNDSSIDELWDLHDRAMKSYREKLDRVKSIEELPRRAGSSLLDLKATIADRILEACHFCERRCGANRRRRETGYCRCDAVSHYSAEFLHYGEEPELVPSHTVFFTGCNFSCVYCQNWEISTAPQRGTSILPQEFARIIALRRAYGSRNVNFVTPTPHTHIILKILNALKMNIPVVWNSNMYYSHEIARLLEGVVDVYLGDFRYGNDECAKKYSNVRNYWSVVTRNFMLAYTGGEILLRHLVLPGHLECCTKPIVQWTKENIPKVRFNLMFQYNPAYRAYEYPDINRTLTPEEIQRALQIVKEAGLEDVLV</sequence>
<dbReference type="GO" id="GO:0016829">
    <property type="term" value="F:lyase activity"/>
    <property type="evidence" value="ECO:0007669"/>
    <property type="project" value="UniProtKB-KW"/>
</dbReference>
<name>A0A062UYU8_9EURY</name>
<evidence type="ECO:0000313" key="6">
    <source>
        <dbReference type="EMBL" id="KCZ72106.1"/>
    </source>
</evidence>
<dbReference type="InterPro" id="IPR058240">
    <property type="entry name" value="rSAM_sf"/>
</dbReference>
<dbReference type="InterPro" id="IPR013785">
    <property type="entry name" value="Aldolase_TIM"/>
</dbReference>
<dbReference type="InterPro" id="IPR040085">
    <property type="entry name" value="MJ0674-like"/>
</dbReference>
<gene>
    <name evidence="6" type="ORF">ANME2D_01508</name>
</gene>
<keyword evidence="6" id="KW-0670">Pyruvate</keyword>
<dbReference type="EC" id="1.97.1.4" evidence="6"/>
<comment type="caution">
    <text evidence="6">The sequence shown here is derived from an EMBL/GenBank/DDBJ whole genome shotgun (WGS) entry which is preliminary data.</text>
</comment>
<evidence type="ECO:0000313" key="7">
    <source>
        <dbReference type="Proteomes" id="UP000027153"/>
    </source>
</evidence>
<keyword evidence="7" id="KW-1185">Reference proteome</keyword>
<dbReference type="Gene3D" id="3.20.20.70">
    <property type="entry name" value="Aldolase class I"/>
    <property type="match status" value="1"/>
</dbReference>
<dbReference type="GO" id="GO:0051536">
    <property type="term" value="F:iron-sulfur cluster binding"/>
    <property type="evidence" value="ECO:0007669"/>
    <property type="project" value="UniProtKB-KW"/>
</dbReference>
<keyword evidence="2" id="KW-0479">Metal-binding</keyword>
<feature type="domain" description="Radical SAM core" evidence="5">
    <location>
        <begin position="138"/>
        <end position="284"/>
    </location>
</feature>